<evidence type="ECO:0000313" key="2">
    <source>
        <dbReference type="EMBL" id="KAK3327428.1"/>
    </source>
</evidence>
<sequence length="731" mass="78647">MSTLATSSSFASWSAVIKPPLSSASFAMAQAQTHAPASAPVQSHAQAPSPFTPDSETDKHSPIPCAYPACSGKVRLGGIFCQTHIPVPLGPPKDRSRSGKSDNAPLLPPTKPATVTVPVLNRQPAVSNDKKMLLENDKDRPIMRRKTAAGDPFKPSRSASKQSTPSSLNEPPSAQPSPKATFPRPAVHSPPDSQRNSPTGEPASKRPRLAASVGGSPEVREETRGEARGEARPSGLETSKPDSGPAVGPAVGPRPVPGETQFIMQNGPFYRQPISSFLQRSSRAPDSEGKNGMKLVPLKTRTPVRKMAPQNTAPLIRPPPPPPQLPPVQLTQPTHYANGLSNGFANGLAHSGQAANSSFKDPRAVGKTFPQEPEFQNAQSIALPAQVETQKRLEQGTATSNPQVAHAVNSINERNLERERARSMAAFAEMQRKRRAAQGNPAGDRYASHDNSRLGGHDAQRTPSVWNHMEIAAIPTPFNGNGMTHTLPSQPLVARTASHNAARADPRVENHDARRTTFINSGMEMGSGAAQANGISTVRKVQPRQAVPALQEQPPKIYPIQIRGTQPKPPSPIKVVDETVFDRLIYSQAGASSPPRGVAIPEVAHQQKPTPSLDLPDEPLYADIDPRIHWPQPHSEAWYENKMAEISSRGGRKANYGKAAQRMRDQRLREAALPLDETLPEKILGNAAWVRALKRIKGIEDESRISPGTRPRGRPPNSRRQMSGGSGSALS</sequence>
<reference evidence="2" key="2">
    <citation type="submission" date="2023-06" db="EMBL/GenBank/DDBJ databases">
        <authorList>
            <consortium name="Lawrence Berkeley National Laboratory"/>
            <person name="Haridas S."/>
            <person name="Hensen N."/>
            <person name="Bonometti L."/>
            <person name="Westerberg I."/>
            <person name="Brannstrom I.O."/>
            <person name="Guillou S."/>
            <person name="Cros-Aarteil S."/>
            <person name="Calhoun S."/>
            <person name="Kuo A."/>
            <person name="Mondo S."/>
            <person name="Pangilinan J."/>
            <person name="Riley R."/>
            <person name="Labutti K."/>
            <person name="Andreopoulos B."/>
            <person name="Lipzen A."/>
            <person name="Chen C."/>
            <person name="Yanf M."/>
            <person name="Daum C."/>
            <person name="Ng V."/>
            <person name="Clum A."/>
            <person name="Steindorff A."/>
            <person name="Ohm R."/>
            <person name="Martin F."/>
            <person name="Silar P."/>
            <person name="Natvig D."/>
            <person name="Lalanne C."/>
            <person name="Gautier V."/>
            <person name="Ament-Velasquez S.L."/>
            <person name="Kruys A."/>
            <person name="Hutchinson M.I."/>
            <person name="Powell A.J."/>
            <person name="Barry K."/>
            <person name="Miller A.N."/>
            <person name="Grigoriev I.V."/>
            <person name="Debuchy R."/>
            <person name="Gladieux P."/>
            <person name="Thoren M.H."/>
            <person name="Johannesson H."/>
        </authorList>
    </citation>
    <scope>NUCLEOTIDE SEQUENCE</scope>
    <source>
        <strain evidence="2">SMH4131-1</strain>
    </source>
</reference>
<protein>
    <submittedName>
        <fullName evidence="2">Uncharacterized protein</fullName>
    </submittedName>
</protein>
<evidence type="ECO:0000313" key="3">
    <source>
        <dbReference type="Proteomes" id="UP001286456"/>
    </source>
</evidence>
<gene>
    <name evidence="2" type="ORF">B0T19DRAFT_162867</name>
</gene>
<feature type="compositionally biased region" description="Basic and acidic residues" evidence="1">
    <location>
        <begin position="128"/>
        <end position="142"/>
    </location>
</feature>
<name>A0AAE0IM27_9PEZI</name>
<feature type="region of interest" description="Disordered" evidence="1">
    <location>
        <begin position="87"/>
        <end position="262"/>
    </location>
</feature>
<feature type="compositionally biased region" description="Basic and acidic residues" evidence="1">
    <location>
        <begin position="446"/>
        <end position="460"/>
    </location>
</feature>
<dbReference type="AlphaFoldDB" id="A0AAE0IM27"/>
<feature type="region of interest" description="Disordered" evidence="1">
    <location>
        <begin position="27"/>
        <end position="60"/>
    </location>
</feature>
<feature type="compositionally biased region" description="Polar residues" evidence="1">
    <location>
        <begin position="157"/>
        <end position="178"/>
    </location>
</feature>
<feature type="compositionally biased region" description="Low complexity" evidence="1">
    <location>
        <begin position="244"/>
        <end position="253"/>
    </location>
</feature>
<feature type="compositionally biased region" description="Basic and acidic residues" evidence="1">
    <location>
        <begin position="218"/>
        <end position="231"/>
    </location>
</feature>
<dbReference type="EMBL" id="JAUEPO010000003">
    <property type="protein sequence ID" value="KAK3327428.1"/>
    <property type="molecule type" value="Genomic_DNA"/>
</dbReference>
<organism evidence="2 3">
    <name type="scientific">Cercophora scortea</name>
    <dbReference type="NCBI Taxonomy" id="314031"/>
    <lineage>
        <taxon>Eukaryota</taxon>
        <taxon>Fungi</taxon>
        <taxon>Dikarya</taxon>
        <taxon>Ascomycota</taxon>
        <taxon>Pezizomycotina</taxon>
        <taxon>Sordariomycetes</taxon>
        <taxon>Sordariomycetidae</taxon>
        <taxon>Sordariales</taxon>
        <taxon>Lasiosphaeriaceae</taxon>
        <taxon>Cercophora</taxon>
    </lineage>
</organism>
<evidence type="ECO:0000256" key="1">
    <source>
        <dbReference type="SAM" id="MobiDB-lite"/>
    </source>
</evidence>
<proteinExistence type="predicted"/>
<comment type="caution">
    <text evidence="2">The sequence shown here is derived from an EMBL/GenBank/DDBJ whole genome shotgun (WGS) entry which is preliminary data.</text>
</comment>
<feature type="region of interest" description="Disordered" evidence="1">
    <location>
        <begin position="431"/>
        <end position="461"/>
    </location>
</feature>
<feature type="region of interest" description="Disordered" evidence="1">
    <location>
        <begin position="700"/>
        <end position="731"/>
    </location>
</feature>
<feature type="compositionally biased region" description="Polar residues" evidence="1">
    <location>
        <begin position="27"/>
        <end position="46"/>
    </location>
</feature>
<dbReference type="Proteomes" id="UP001286456">
    <property type="component" value="Unassembled WGS sequence"/>
</dbReference>
<reference evidence="2" key="1">
    <citation type="journal article" date="2023" name="Mol. Phylogenet. Evol.">
        <title>Genome-scale phylogeny and comparative genomics of the fungal order Sordariales.</title>
        <authorList>
            <person name="Hensen N."/>
            <person name="Bonometti L."/>
            <person name="Westerberg I."/>
            <person name="Brannstrom I.O."/>
            <person name="Guillou S."/>
            <person name="Cros-Aarteil S."/>
            <person name="Calhoun S."/>
            <person name="Haridas S."/>
            <person name="Kuo A."/>
            <person name="Mondo S."/>
            <person name="Pangilinan J."/>
            <person name="Riley R."/>
            <person name="LaButti K."/>
            <person name="Andreopoulos B."/>
            <person name="Lipzen A."/>
            <person name="Chen C."/>
            <person name="Yan M."/>
            <person name="Daum C."/>
            <person name="Ng V."/>
            <person name="Clum A."/>
            <person name="Steindorff A."/>
            <person name="Ohm R.A."/>
            <person name="Martin F."/>
            <person name="Silar P."/>
            <person name="Natvig D.O."/>
            <person name="Lalanne C."/>
            <person name="Gautier V."/>
            <person name="Ament-Velasquez S.L."/>
            <person name="Kruys A."/>
            <person name="Hutchinson M.I."/>
            <person name="Powell A.J."/>
            <person name="Barry K."/>
            <person name="Miller A.N."/>
            <person name="Grigoriev I.V."/>
            <person name="Debuchy R."/>
            <person name="Gladieux P."/>
            <person name="Hiltunen Thoren M."/>
            <person name="Johannesson H."/>
        </authorList>
    </citation>
    <scope>NUCLEOTIDE SEQUENCE</scope>
    <source>
        <strain evidence="2">SMH4131-1</strain>
    </source>
</reference>
<accession>A0AAE0IM27</accession>
<keyword evidence="3" id="KW-1185">Reference proteome</keyword>